<dbReference type="GO" id="GO:0005634">
    <property type="term" value="C:nucleus"/>
    <property type="evidence" value="ECO:0007669"/>
    <property type="project" value="UniProtKB-SubCell"/>
</dbReference>
<accession>A0A2N9IIS5</accession>
<dbReference type="InterPro" id="IPR036980">
    <property type="entry name" value="RNase_P/MRP_Rpp29_sf"/>
</dbReference>
<dbReference type="Pfam" id="PF01868">
    <property type="entry name" value="RNase_P-MRP_p29"/>
    <property type="match status" value="1"/>
</dbReference>
<dbReference type="GO" id="GO:0006364">
    <property type="term" value="P:rRNA processing"/>
    <property type="evidence" value="ECO:0007669"/>
    <property type="project" value="TreeGrafter"/>
</dbReference>
<evidence type="ECO:0000313" key="4">
    <source>
        <dbReference type="EMBL" id="SPD24742.1"/>
    </source>
</evidence>
<dbReference type="GO" id="GO:0033204">
    <property type="term" value="F:ribonuclease P RNA binding"/>
    <property type="evidence" value="ECO:0007669"/>
    <property type="project" value="InterPro"/>
</dbReference>
<reference evidence="4" key="1">
    <citation type="submission" date="2018-02" db="EMBL/GenBank/DDBJ databases">
        <authorList>
            <person name="Cohen D.B."/>
            <person name="Kent A.D."/>
        </authorList>
    </citation>
    <scope>NUCLEOTIDE SEQUENCE</scope>
</reference>
<organism evidence="4">
    <name type="scientific">Fagus sylvatica</name>
    <name type="common">Beechnut</name>
    <dbReference type="NCBI Taxonomy" id="28930"/>
    <lineage>
        <taxon>Eukaryota</taxon>
        <taxon>Viridiplantae</taxon>
        <taxon>Streptophyta</taxon>
        <taxon>Embryophyta</taxon>
        <taxon>Tracheophyta</taxon>
        <taxon>Spermatophyta</taxon>
        <taxon>Magnoliopsida</taxon>
        <taxon>eudicotyledons</taxon>
        <taxon>Gunneridae</taxon>
        <taxon>Pentapetalae</taxon>
        <taxon>rosids</taxon>
        <taxon>fabids</taxon>
        <taxon>Fagales</taxon>
        <taxon>Fagaceae</taxon>
        <taxon>Fagus</taxon>
    </lineage>
</organism>
<dbReference type="GO" id="GO:0001682">
    <property type="term" value="P:tRNA 5'-leader removal"/>
    <property type="evidence" value="ECO:0007669"/>
    <property type="project" value="InterPro"/>
</dbReference>
<dbReference type="GO" id="GO:0030677">
    <property type="term" value="C:ribonuclease P complex"/>
    <property type="evidence" value="ECO:0007669"/>
    <property type="project" value="InterPro"/>
</dbReference>
<dbReference type="SUPFAM" id="SSF101744">
    <property type="entry name" value="Rof/RNase P subunit-like"/>
    <property type="match status" value="1"/>
</dbReference>
<dbReference type="Gene3D" id="2.30.30.210">
    <property type="entry name" value="Ribonuclease P/MRP, subunit p29"/>
    <property type="match status" value="1"/>
</dbReference>
<dbReference type="InterPro" id="IPR016848">
    <property type="entry name" value="RNase_P/MRP_Rpp29-subunit"/>
</dbReference>
<evidence type="ECO:0000256" key="3">
    <source>
        <dbReference type="SAM" id="MobiDB-lite"/>
    </source>
</evidence>
<dbReference type="PANTHER" id="PTHR13348:SF0">
    <property type="entry name" value="RIBONUCLEASE P PROTEIN SUBUNIT P29"/>
    <property type="match status" value="1"/>
</dbReference>
<dbReference type="PANTHER" id="PTHR13348">
    <property type="entry name" value="RIBONUCLEASE P SUBUNIT P29"/>
    <property type="match status" value="1"/>
</dbReference>
<comment type="similarity">
    <text evidence="2">Belongs to the eukaryotic/archaeal RNase P protein component 1 family.</text>
</comment>
<feature type="region of interest" description="Disordered" evidence="3">
    <location>
        <begin position="33"/>
        <end position="79"/>
    </location>
</feature>
<dbReference type="InterPro" id="IPR002730">
    <property type="entry name" value="Rpp29/RNP1"/>
</dbReference>
<gene>
    <name evidence="4" type="ORF">FSB_LOCUS52624</name>
</gene>
<dbReference type="EMBL" id="OIVN01006001">
    <property type="protein sequence ID" value="SPD24742.1"/>
    <property type="molecule type" value="Genomic_DNA"/>
</dbReference>
<name>A0A2N9IIS5_FAGSY</name>
<sequence length="275" mass="30969">MATDTVLQDPRKHALEALKRRFAFVEADLLQQKKNKKSLNEGDGKEPHRTTSFVAPSADKTDAAVTPSFDAQPKKGPEENAPEYLQLSQVVHENLLATNIKVSSRKGDKVDKILHELLQNGDSRQKYMQKSRKINIDNWILLDNYVQGRGVSTGSHIRALRMHSKRSKKHMSMKQHKKCGSFDLPQELHKKNQLAQCLLNADLHGAIILVAECKVTSFTGVSGIMIRETAETFGIVTKDDVFRVVPKKMSVFIFQVDCWKVTLHGDKLTSRNLGL</sequence>
<comment type="subcellular location">
    <subcellularLocation>
        <location evidence="1">Nucleus</location>
    </subcellularLocation>
</comment>
<evidence type="ECO:0000256" key="2">
    <source>
        <dbReference type="ARBA" id="ARBA00006181"/>
    </source>
</evidence>
<evidence type="ECO:0000256" key="1">
    <source>
        <dbReference type="ARBA" id="ARBA00004123"/>
    </source>
</evidence>
<proteinExistence type="inferred from homology"/>
<feature type="compositionally biased region" description="Basic and acidic residues" evidence="3">
    <location>
        <begin position="38"/>
        <end position="49"/>
    </location>
</feature>
<dbReference type="InterPro" id="IPR023534">
    <property type="entry name" value="Rof/RNase_P-like"/>
</dbReference>
<dbReference type="GO" id="GO:0000172">
    <property type="term" value="C:ribonuclease MRP complex"/>
    <property type="evidence" value="ECO:0007669"/>
    <property type="project" value="InterPro"/>
</dbReference>
<protein>
    <submittedName>
        <fullName evidence="4">Uncharacterized protein</fullName>
    </submittedName>
</protein>
<dbReference type="SMART" id="SM00538">
    <property type="entry name" value="POP4"/>
    <property type="match status" value="1"/>
</dbReference>
<dbReference type="AlphaFoldDB" id="A0A2N9IIS5"/>